<evidence type="ECO:0000259" key="10">
    <source>
        <dbReference type="Pfam" id="PF15017"/>
    </source>
</evidence>
<dbReference type="OrthoDB" id="9991950at2759"/>
<evidence type="ECO:0000256" key="7">
    <source>
        <dbReference type="ARBA" id="ARBA00023212"/>
    </source>
</evidence>
<sequence>MLDMTSTQFDSFLFWRQPIAALDLSELEDLGLAEPKSKDGSLSGKTGKSSPKLDGDDDMELSEFSSFNYWKEPIASIDMLDFSLLLL</sequence>
<dbReference type="PANTHER" id="PTHR15404:SF2">
    <property type="entry name" value="PROTEIN AF1Q"/>
    <property type="match status" value="1"/>
</dbReference>
<dbReference type="Pfam" id="PF15017">
    <property type="entry name" value="WRNPLPNID"/>
    <property type="match status" value="1"/>
</dbReference>
<accession>A0A2D0PWI6</accession>
<dbReference type="GO" id="GO:0005829">
    <property type="term" value="C:cytosol"/>
    <property type="evidence" value="ECO:0007669"/>
    <property type="project" value="TreeGrafter"/>
</dbReference>
<keyword evidence="7" id="KW-0206">Cytoskeleton</keyword>
<dbReference type="GO" id="GO:0005654">
    <property type="term" value="C:nucleoplasm"/>
    <property type="evidence" value="ECO:0007669"/>
    <property type="project" value="TreeGrafter"/>
</dbReference>
<evidence type="ECO:0000256" key="2">
    <source>
        <dbReference type="ARBA" id="ARBA00004300"/>
    </source>
</evidence>
<evidence type="ECO:0000256" key="5">
    <source>
        <dbReference type="ARBA" id="ARBA00022490"/>
    </source>
</evidence>
<dbReference type="RefSeq" id="XP_017310381.2">
    <property type="nucleotide sequence ID" value="XM_017454892.3"/>
</dbReference>
<gene>
    <name evidence="12 13" type="primary">mllt11</name>
</gene>
<reference evidence="12 13" key="2">
    <citation type="submission" date="2025-04" db="UniProtKB">
        <authorList>
            <consortium name="RefSeq"/>
        </authorList>
    </citation>
    <scope>IDENTIFICATION</scope>
    <source>
        <tissue evidence="12 13">Blood</tissue>
    </source>
</reference>
<keyword evidence="11" id="KW-1185">Reference proteome</keyword>
<keyword evidence="8" id="KW-0539">Nucleus</keyword>
<feature type="domain" description="Putative WW-binding" evidence="10">
    <location>
        <begin position="8"/>
        <end position="60"/>
    </location>
</feature>
<organism evidence="11 13">
    <name type="scientific">Ictalurus punctatus</name>
    <name type="common">Channel catfish</name>
    <name type="synonym">Silurus punctatus</name>
    <dbReference type="NCBI Taxonomy" id="7998"/>
    <lineage>
        <taxon>Eukaryota</taxon>
        <taxon>Metazoa</taxon>
        <taxon>Chordata</taxon>
        <taxon>Craniata</taxon>
        <taxon>Vertebrata</taxon>
        <taxon>Euteleostomi</taxon>
        <taxon>Actinopterygii</taxon>
        <taxon>Neopterygii</taxon>
        <taxon>Teleostei</taxon>
        <taxon>Ostariophysi</taxon>
        <taxon>Siluriformes</taxon>
        <taxon>Ictaluridae</taxon>
        <taxon>Ictalurus</taxon>
    </lineage>
</organism>
<dbReference type="InterPro" id="IPR026778">
    <property type="entry name" value="MLLT11_fam"/>
</dbReference>
<keyword evidence="6" id="KW-0832">Ubl conjugation</keyword>
<evidence type="ECO:0000313" key="11">
    <source>
        <dbReference type="Proteomes" id="UP000221080"/>
    </source>
</evidence>
<comment type="subcellular location">
    <subcellularLocation>
        <location evidence="2">Cytoplasm</location>
        <location evidence="2">Cytoskeleton</location>
        <location evidence="2">Microtubule organizing center</location>
        <location evidence="2">Centrosome</location>
    </subcellularLocation>
    <subcellularLocation>
        <location evidence="1">Nucleus</location>
    </subcellularLocation>
</comment>
<dbReference type="PANTHER" id="PTHR15404">
    <property type="entry name" value="PROTEIN AF1Q"/>
    <property type="match status" value="1"/>
</dbReference>
<dbReference type="GO" id="GO:0045893">
    <property type="term" value="P:positive regulation of DNA-templated transcription"/>
    <property type="evidence" value="ECO:0007669"/>
    <property type="project" value="TreeGrafter"/>
</dbReference>
<evidence type="ECO:0000256" key="8">
    <source>
        <dbReference type="ARBA" id="ARBA00023242"/>
    </source>
</evidence>
<keyword evidence="5" id="KW-0963">Cytoplasm</keyword>
<evidence type="ECO:0000256" key="6">
    <source>
        <dbReference type="ARBA" id="ARBA00022843"/>
    </source>
</evidence>
<dbReference type="AlphaFoldDB" id="A0A2D0PWI6"/>
<evidence type="ECO:0000313" key="13">
    <source>
        <dbReference type="RefSeq" id="XP_017310382.2"/>
    </source>
</evidence>
<proteinExistence type="inferred from homology"/>
<dbReference type="GO" id="GO:0097190">
    <property type="term" value="P:apoptotic signaling pathway"/>
    <property type="evidence" value="ECO:0007669"/>
    <property type="project" value="InterPro"/>
</dbReference>
<dbReference type="GeneTree" id="ENSGT00390000009895"/>
<feature type="region of interest" description="Disordered" evidence="9">
    <location>
        <begin position="34"/>
        <end position="57"/>
    </location>
</feature>
<evidence type="ECO:0000256" key="9">
    <source>
        <dbReference type="SAM" id="MobiDB-lite"/>
    </source>
</evidence>
<comment type="similarity">
    <text evidence="3">Belongs to the MLLT11 family.</text>
</comment>
<dbReference type="CTD" id="10962"/>
<evidence type="ECO:0000313" key="12">
    <source>
        <dbReference type="RefSeq" id="XP_017310381.2"/>
    </source>
</evidence>
<evidence type="ECO:0000256" key="1">
    <source>
        <dbReference type="ARBA" id="ARBA00004123"/>
    </source>
</evidence>
<dbReference type="RefSeq" id="XP_017310382.2">
    <property type="nucleotide sequence ID" value="XM_017454893.3"/>
</dbReference>
<dbReference type="GO" id="GO:0090200">
    <property type="term" value="P:positive regulation of release of cytochrome c from mitochondria"/>
    <property type="evidence" value="ECO:0007669"/>
    <property type="project" value="TreeGrafter"/>
</dbReference>
<dbReference type="GO" id="GO:0051901">
    <property type="term" value="P:positive regulation of mitochondrial depolarization"/>
    <property type="evidence" value="ECO:0007669"/>
    <property type="project" value="TreeGrafter"/>
</dbReference>
<name>A0A2D0PWI6_ICTPU</name>
<dbReference type="Proteomes" id="UP000221080">
    <property type="component" value="Chromosome 24"/>
</dbReference>
<evidence type="ECO:0000256" key="4">
    <source>
        <dbReference type="ARBA" id="ARBA00021807"/>
    </source>
</evidence>
<dbReference type="KEGG" id="ipu:108257271"/>
<protein>
    <recommendedName>
        <fullName evidence="4">Protein AF1q</fullName>
    </recommendedName>
</protein>
<dbReference type="GeneID" id="108257271"/>
<dbReference type="InterPro" id="IPR033461">
    <property type="entry name" value="WRNPLPNID"/>
</dbReference>
<evidence type="ECO:0000256" key="3">
    <source>
        <dbReference type="ARBA" id="ARBA00008177"/>
    </source>
</evidence>
<reference evidence="11" key="1">
    <citation type="journal article" date="2016" name="Nat. Commun.">
        <title>The channel catfish genome sequence provides insights into the evolution of scale formation in teleosts.</title>
        <authorList>
            <person name="Liu Z."/>
            <person name="Liu S."/>
            <person name="Yao J."/>
            <person name="Bao L."/>
            <person name="Zhang J."/>
            <person name="Li Y."/>
            <person name="Jiang C."/>
            <person name="Sun L."/>
            <person name="Wang R."/>
            <person name="Zhang Y."/>
            <person name="Zhou T."/>
            <person name="Zeng Q."/>
            <person name="Fu Q."/>
            <person name="Gao S."/>
            <person name="Li N."/>
            <person name="Koren S."/>
            <person name="Jiang Y."/>
            <person name="Zimin A."/>
            <person name="Xu P."/>
            <person name="Phillippy A.M."/>
            <person name="Geng X."/>
            <person name="Song L."/>
            <person name="Sun F."/>
            <person name="Li C."/>
            <person name="Wang X."/>
            <person name="Chen A."/>
            <person name="Jin Y."/>
            <person name="Yuan Z."/>
            <person name="Yang Y."/>
            <person name="Tan S."/>
            <person name="Peatman E."/>
            <person name="Lu J."/>
            <person name="Qin Z."/>
            <person name="Dunham R."/>
            <person name="Li Z."/>
            <person name="Sonstegard T."/>
            <person name="Feng J."/>
            <person name="Danzmann R.G."/>
            <person name="Schroeder S."/>
            <person name="Scheffler B."/>
            <person name="Duke M.V."/>
            <person name="Ballard L."/>
            <person name="Kucuktas H."/>
            <person name="Kaltenboeck L."/>
            <person name="Liu H."/>
            <person name="Armbruster J."/>
            <person name="Xie Y."/>
            <person name="Kirby M.L."/>
            <person name="Tian Y."/>
            <person name="Flanagan M.E."/>
            <person name="Mu W."/>
            <person name="Waldbieser G.C."/>
        </authorList>
    </citation>
    <scope>NUCLEOTIDE SEQUENCE [LARGE SCALE GENOMIC DNA]</scope>
    <source>
        <strain evidence="11">SDA103</strain>
    </source>
</reference>
<dbReference type="GO" id="GO:0005813">
    <property type="term" value="C:centrosome"/>
    <property type="evidence" value="ECO:0007669"/>
    <property type="project" value="UniProtKB-SubCell"/>
</dbReference>